<sequence length="289" mass="30693">MLASLSLGALDRDHSGIAYHPVRESLFLLGRDGQIREIDPDDGSVLAEFPVRPTGGPFFSVDFGGIDVIESTGELLIAAENNARLRMMTPTGSFIQDVDLQRTGVSLGRVSDVSVDSDTGEVLIGDTSGSIYRMSPIVDQTVGTLRLDGDVDVRVAGEFETIGTIQLFVGDRPASGDFATIVADGAVTIDGDLQIYASTTLASEIGDSYRVISGDTLSGEFDNLIATDFETIVDDQAVFAFFQRAPRVDLVPSFISGPANVISGDEIGVQWTIGNSGSDPAVGPWFDEF</sequence>
<reference evidence="1 2" key="1">
    <citation type="submission" date="2019-02" db="EMBL/GenBank/DDBJ databases">
        <title>Deep-cultivation of Planctomycetes and their phenomic and genomic characterization uncovers novel biology.</title>
        <authorList>
            <person name="Wiegand S."/>
            <person name="Jogler M."/>
            <person name="Boedeker C."/>
            <person name="Pinto D."/>
            <person name="Vollmers J."/>
            <person name="Rivas-Marin E."/>
            <person name="Kohn T."/>
            <person name="Peeters S.H."/>
            <person name="Heuer A."/>
            <person name="Rast P."/>
            <person name="Oberbeckmann S."/>
            <person name="Bunk B."/>
            <person name="Jeske O."/>
            <person name="Meyerdierks A."/>
            <person name="Storesund J.E."/>
            <person name="Kallscheuer N."/>
            <person name="Luecker S."/>
            <person name="Lage O.M."/>
            <person name="Pohl T."/>
            <person name="Merkel B.J."/>
            <person name="Hornburger P."/>
            <person name="Mueller R.-W."/>
            <person name="Bruemmer F."/>
            <person name="Labrenz M."/>
            <person name="Spormann A.M."/>
            <person name="Op Den Camp H."/>
            <person name="Overmann J."/>
            <person name="Amann R."/>
            <person name="Jetten M.S.M."/>
            <person name="Mascher T."/>
            <person name="Medema M.H."/>
            <person name="Devos D.P."/>
            <person name="Kaster A.-K."/>
            <person name="Ovreas L."/>
            <person name="Rohde M."/>
            <person name="Galperin M.Y."/>
            <person name="Jogler C."/>
        </authorList>
    </citation>
    <scope>NUCLEOTIDE SEQUENCE [LARGE SCALE GENOMIC DNA]</scope>
    <source>
        <strain evidence="1 2">Pan14r</strain>
    </source>
</reference>
<organism evidence="1 2">
    <name type="scientific">Crateriforma conspicua</name>
    <dbReference type="NCBI Taxonomy" id="2527996"/>
    <lineage>
        <taxon>Bacteria</taxon>
        <taxon>Pseudomonadati</taxon>
        <taxon>Planctomycetota</taxon>
        <taxon>Planctomycetia</taxon>
        <taxon>Planctomycetales</taxon>
        <taxon>Planctomycetaceae</taxon>
        <taxon>Crateriforma</taxon>
    </lineage>
</organism>
<dbReference type="AlphaFoldDB" id="A0A5C5XY90"/>
<name>A0A5C5XY90_9PLAN</name>
<comment type="caution">
    <text evidence="1">The sequence shown here is derived from an EMBL/GenBank/DDBJ whole genome shotgun (WGS) entry which is preliminary data.</text>
</comment>
<dbReference type="EMBL" id="SJPL01000001">
    <property type="protein sequence ID" value="TWT67844.1"/>
    <property type="molecule type" value="Genomic_DNA"/>
</dbReference>
<dbReference type="SUPFAM" id="SSF101898">
    <property type="entry name" value="NHL repeat"/>
    <property type="match status" value="1"/>
</dbReference>
<evidence type="ECO:0000313" key="2">
    <source>
        <dbReference type="Proteomes" id="UP000317238"/>
    </source>
</evidence>
<dbReference type="Proteomes" id="UP000317238">
    <property type="component" value="Unassembled WGS sequence"/>
</dbReference>
<proteinExistence type="predicted"/>
<evidence type="ECO:0000313" key="1">
    <source>
        <dbReference type="EMBL" id="TWT67844.1"/>
    </source>
</evidence>
<protein>
    <submittedName>
        <fullName evidence="1">Uncharacterized protein</fullName>
    </submittedName>
</protein>
<keyword evidence="2" id="KW-1185">Reference proteome</keyword>
<accession>A0A5C5XY90</accession>
<gene>
    <name evidence="1" type="ORF">Pan14r_00820</name>
</gene>